<keyword evidence="2" id="KW-1185">Reference proteome</keyword>
<dbReference type="AlphaFoldDB" id="A0A0L6TYG8"/>
<organism evidence="1 2">
    <name type="scientific">Acetobacterium bakii</name>
    <dbReference type="NCBI Taxonomy" id="52689"/>
    <lineage>
        <taxon>Bacteria</taxon>
        <taxon>Bacillati</taxon>
        <taxon>Bacillota</taxon>
        <taxon>Clostridia</taxon>
        <taxon>Eubacteriales</taxon>
        <taxon>Eubacteriaceae</taxon>
        <taxon>Acetobacterium</taxon>
    </lineage>
</organism>
<evidence type="ECO:0000313" key="1">
    <source>
        <dbReference type="EMBL" id="KNZ41314.1"/>
    </source>
</evidence>
<comment type="caution">
    <text evidence="1">The sequence shown here is derived from an EMBL/GenBank/DDBJ whole genome shotgun (WGS) entry which is preliminary data.</text>
</comment>
<accession>A0A0L6TYG8</accession>
<gene>
    <name evidence="1" type="ORF">AKG39_12560</name>
</gene>
<sequence length="164" mass="18321">MLTTKPTPEMIAEWQSVFKAYRPHLVPNKKSIHQVIAYLRQKYPLEVVDTSEALAVVTNNITMNRPFAEKIPPGRDLRPVVFTIPNRDGGTVLYEKQEALFQGCPIMVGLEYETAYVAVEGCGELADELVAFQGLDETDLKNYYLVANYVACLKKNALKAPGSI</sequence>
<evidence type="ECO:0000313" key="2">
    <source>
        <dbReference type="Proteomes" id="UP000036873"/>
    </source>
</evidence>
<dbReference type="RefSeq" id="WP_050740750.1">
    <property type="nucleotide sequence ID" value="NZ_LGYO01000032.1"/>
</dbReference>
<protein>
    <submittedName>
        <fullName evidence="1">Uncharacterized protein</fullName>
    </submittedName>
</protein>
<dbReference type="EMBL" id="LGYO01000032">
    <property type="protein sequence ID" value="KNZ41314.1"/>
    <property type="molecule type" value="Genomic_DNA"/>
</dbReference>
<dbReference type="OrthoDB" id="1550767at2"/>
<name>A0A0L6TYG8_9FIRM</name>
<dbReference type="Proteomes" id="UP000036873">
    <property type="component" value="Unassembled WGS sequence"/>
</dbReference>
<reference evidence="2" key="1">
    <citation type="submission" date="2015-07" db="EMBL/GenBank/DDBJ databases">
        <title>Draft genome sequence of Acetobacterium bakii DSM 8293, a potential psychrophilic chemical producer through syngas fermentation.</title>
        <authorList>
            <person name="Song Y."/>
            <person name="Hwang S."/>
            <person name="Cho B.-K."/>
        </authorList>
    </citation>
    <scope>NUCLEOTIDE SEQUENCE [LARGE SCALE GENOMIC DNA]</scope>
    <source>
        <strain evidence="2">DSM 8239</strain>
    </source>
</reference>
<proteinExistence type="predicted"/>